<evidence type="ECO:0000313" key="3">
    <source>
        <dbReference type="Proteomes" id="UP001401887"/>
    </source>
</evidence>
<keyword evidence="1" id="KW-0732">Signal</keyword>
<comment type="caution">
    <text evidence="2">The sequence shown here is derived from an EMBL/GenBank/DDBJ whole genome shotgun (WGS) entry which is preliminary data.</text>
</comment>
<sequence length="157" mass="17102">MKRLLPILLLLSGTAFAQLRVTTPPTTTCAPGSTPILGIALNPVLSGTYGLRASQAIKNALESAGYRVVPDYSPKIADEASILITGEVDQWRSSNGDYAERVDAAHILIRDVNTSERLLNIDQDSATIIFQAQRLEDFARNFTDVIKARFCQKPRGG</sequence>
<name>A0ABP9WCK8_9DEIO</name>
<reference evidence="2 3" key="1">
    <citation type="submission" date="2024-02" db="EMBL/GenBank/DDBJ databases">
        <title>Deinococcus carri NBRC 110142.</title>
        <authorList>
            <person name="Ichikawa N."/>
            <person name="Katano-Makiyama Y."/>
            <person name="Hidaka K."/>
        </authorList>
    </citation>
    <scope>NUCLEOTIDE SEQUENCE [LARGE SCALE GENOMIC DNA]</scope>
    <source>
        <strain evidence="2 3">NBRC 110142</strain>
    </source>
</reference>
<proteinExistence type="predicted"/>
<organism evidence="2 3">
    <name type="scientific">Deinococcus carri</name>
    <dbReference type="NCBI Taxonomy" id="1211323"/>
    <lineage>
        <taxon>Bacteria</taxon>
        <taxon>Thermotogati</taxon>
        <taxon>Deinococcota</taxon>
        <taxon>Deinococci</taxon>
        <taxon>Deinococcales</taxon>
        <taxon>Deinococcaceae</taxon>
        <taxon>Deinococcus</taxon>
    </lineage>
</organism>
<feature type="signal peptide" evidence="1">
    <location>
        <begin position="1"/>
        <end position="17"/>
    </location>
</feature>
<gene>
    <name evidence="2" type="ORF">Dcar01_03835</name>
</gene>
<keyword evidence="3" id="KW-1185">Reference proteome</keyword>
<protein>
    <submittedName>
        <fullName evidence="2">Uncharacterized protein</fullName>
    </submittedName>
</protein>
<dbReference type="RefSeq" id="WP_345468509.1">
    <property type="nucleotide sequence ID" value="NZ_BAABRP010000037.1"/>
</dbReference>
<accession>A0ABP9WCK8</accession>
<dbReference type="EMBL" id="BAABRP010000037">
    <property type="protein sequence ID" value="GAA5515071.1"/>
    <property type="molecule type" value="Genomic_DNA"/>
</dbReference>
<feature type="chain" id="PRO_5045677107" evidence="1">
    <location>
        <begin position="18"/>
        <end position="157"/>
    </location>
</feature>
<dbReference type="Proteomes" id="UP001401887">
    <property type="component" value="Unassembled WGS sequence"/>
</dbReference>
<evidence type="ECO:0000313" key="2">
    <source>
        <dbReference type="EMBL" id="GAA5515071.1"/>
    </source>
</evidence>
<evidence type="ECO:0000256" key="1">
    <source>
        <dbReference type="SAM" id="SignalP"/>
    </source>
</evidence>